<protein>
    <recommendedName>
        <fullName evidence="1">DUF4253 domain-containing protein</fullName>
    </recommendedName>
</protein>
<dbReference type="EMBL" id="LAVA02000113">
    <property type="protein sequence ID" value="OIJ63181.1"/>
    <property type="molecule type" value="Genomic_DNA"/>
</dbReference>
<organism evidence="2 3">
    <name type="scientific">Streptomyces mangrovisoli</name>
    <dbReference type="NCBI Taxonomy" id="1428628"/>
    <lineage>
        <taxon>Bacteria</taxon>
        <taxon>Bacillati</taxon>
        <taxon>Actinomycetota</taxon>
        <taxon>Actinomycetes</taxon>
        <taxon>Kitasatosporales</taxon>
        <taxon>Streptomycetaceae</taxon>
        <taxon>Streptomyces</taxon>
    </lineage>
</organism>
<evidence type="ECO:0000313" key="2">
    <source>
        <dbReference type="EMBL" id="OIJ63181.1"/>
    </source>
</evidence>
<dbReference type="RefSeq" id="WP_046592977.1">
    <property type="nucleotide sequence ID" value="NZ_LAVA02000113.1"/>
</dbReference>
<evidence type="ECO:0000259" key="1">
    <source>
        <dbReference type="Pfam" id="PF14062"/>
    </source>
</evidence>
<dbReference type="AlphaFoldDB" id="A0A1J4NPI9"/>
<dbReference type="InterPro" id="IPR025349">
    <property type="entry name" value="DUF4253"/>
</dbReference>
<keyword evidence="3" id="KW-1185">Reference proteome</keyword>
<gene>
    <name evidence="2" type="ORF">WN71_035640</name>
</gene>
<feature type="domain" description="DUF4253" evidence="1">
    <location>
        <begin position="160"/>
        <end position="270"/>
    </location>
</feature>
<name>A0A1J4NPI9_9ACTN</name>
<proteinExistence type="predicted"/>
<dbReference type="STRING" id="1428628.WN71_035640"/>
<dbReference type="Pfam" id="PF14062">
    <property type="entry name" value="DUF4253"/>
    <property type="match status" value="1"/>
</dbReference>
<reference evidence="2" key="1">
    <citation type="submission" date="2016-10" db="EMBL/GenBank/DDBJ databases">
        <title>Genome sequence of Streptomyces mangrovisoli MUSC 149.</title>
        <authorList>
            <person name="Lee L.-H."/>
            <person name="Ser H.-L."/>
        </authorList>
    </citation>
    <scope>NUCLEOTIDE SEQUENCE [LARGE SCALE GENOMIC DNA]</scope>
    <source>
        <strain evidence="2">MUSC 149</strain>
    </source>
</reference>
<sequence length="270" mass="29538">MTPELLASLAVPLPAGRMITSGEGHGAVQPLWLSDAPASAELWVRLLAEHSTSRLWPLLLAARDPHDAELRPWASGELFPERMTSPHAHNPADLLAQWWSAYTETDEDDDLLTPQERLAVTAPFTQIWPSPLLSREPATGADEMAAEYAHVFADQHPRARLGLVAAACGADALTTVGWDGPANYDNDTAKFSAVVHDWERRFGARVVAVGSDTLHLSIAAPPTNTQDALLVAAEHFAFCPDNIWQGPHPCTLAAYAQRIAGMNNWDFWWD</sequence>
<evidence type="ECO:0000313" key="3">
    <source>
        <dbReference type="Proteomes" id="UP000034196"/>
    </source>
</evidence>
<accession>A0A1J4NPI9</accession>
<dbReference type="Proteomes" id="UP000034196">
    <property type="component" value="Unassembled WGS sequence"/>
</dbReference>
<comment type="caution">
    <text evidence="2">The sequence shown here is derived from an EMBL/GenBank/DDBJ whole genome shotgun (WGS) entry which is preliminary data.</text>
</comment>